<dbReference type="InterPro" id="IPR013083">
    <property type="entry name" value="Znf_RING/FYVE/PHD"/>
</dbReference>
<dbReference type="Gene3D" id="3.30.40.10">
    <property type="entry name" value="Zinc/RING finger domain, C3HC4 (zinc finger)"/>
    <property type="match status" value="1"/>
</dbReference>
<dbReference type="SUPFAM" id="SSF57903">
    <property type="entry name" value="FYVE/PHD zinc finger"/>
    <property type="match status" value="1"/>
</dbReference>
<dbReference type="InterPro" id="IPR011011">
    <property type="entry name" value="Znf_FYVE_PHD"/>
</dbReference>
<dbReference type="Proteomes" id="UP000714275">
    <property type="component" value="Unassembled WGS sequence"/>
</dbReference>
<name>A0A9P6ZR66_9AGAM</name>
<feature type="region of interest" description="Disordered" evidence="1">
    <location>
        <begin position="935"/>
        <end position="956"/>
    </location>
</feature>
<accession>A0A9P6ZR66</accession>
<reference evidence="2" key="1">
    <citation type="journal article" date="2020" name="New Phytol.">
        <title>Comparative genomics reveals dynamic genome evolution in host specialist ectomycorrhizal fungi.</title>
        <authorList>
            <person name="Lofgren L.A."/>
            <person name="Nguyen N.H."/>
            <person name="Vilgalys R."/>
            <person name="Ruytinx J."/>
            <person name="Liao H.L."/>
            <person name="Branco S."/>
            <person name="Kuo A."/>
            <person name="LaButti K."/>
            <person name="Lipzen A."/>
            <person name="Andreopoulos W."/>
            <person name="Pangilinan J."/>
            <person name="Riley R."/>
            <person name="Hundley H."/>
            <person name="Na H."/>
            <person name="Barry K."/>
            <person name="Grigoriev I.V."/>
            <person name="Stajich J.E."/>
            <person name="Kennedy P.G."/>
        </authorList>
    </citation>
    <scope>NUCLEOTIDE SEQUENCE</scope>
    <source>
        <strain evidence="2">DOB743</strain>
    </source>
</reference>
<dbReference type="EMBL" id="JABBWD010000035">
    <property type="protein sequence ID" value="KAG1775204.1"/>
    <property type="molecule type" value="Genomic_DNA"/>
</dbReference>
<comment type="caution">
    <text evidence="2">The sequence shown here is derived from an EMBL/GenBank/DDBJ whole genome shotgun (WGS) entry which is preliminary data.</text>
</comment>
<evidence type="ECO:0000313" key="2">
    <source>
        <dbReference type="EMBL" id="KAG1775204.1"/>
    </source>
</evidence>
<feature type="region of interest" description="Disordered" evidence="1">
    <location>
        <begin position="439"/>
        <end position="504"/>
    </location>
</feature>
<evidence type="ECO:0000256" key="1">
    <source>
        <dbReference type="SAM" id="MobiDB-lite"/>
    </source>
</evidence>
<protein>
    <recommendedName>
        <fullName evidence="4">PHD-type domain-containing protein</fullName>
    </recommendedName>
</protein>
<evidence type="ECO:0008006" key="4">
    <source>
        <dbReference type="Google" id="ProtNLM"/>
    </source>
</evidence>
<organism evidence="2 3">
    <name type="scientific">Suillus placidus</name>
    <dbReference type="NCBI Taxonomy" id="48579"/>
    <lineage>
        <taxon>Eukaryota</taxon>
        <taxon>Fungi</taxon>
        <taxon>Dikarya</taxon>
        <taxon>Basidiomycota</taxon>
        <taxon>Agaricomycotina</taxon>
        <taxon>Agaricomycetes</taxon>
        <taxon>Agaricomycetidae</taxon>
        <taxon>Boletales</taxon>
        <taxon>Suillineae</taxon>
        <taxon>Suillaceae</taxon>
        <taxon>Suillus</taxon>
    </lineage>
</organism>
<sequence length="956" mass="108723">MKQKKNDGRPPDTSHELVKRPSDVVHSRLGYRWKKNSCWLDCSLELIFLAVLPDFHQEFAPRFHGIHHASPLWHLYKLFELRISLSENAETSSDLLTIQRDKFRGTLQDIGAVKSLTDMGQIDGWLGTVLVWRENEPEGANTFARSYFERQTIKLRYCTGQPAPNVEVIPPHWQITGVATRSCFYELSSTLSKKFEGNMDRWLQNFVQVNAPMKPEKMCWRTKLENGATGCKGSAESTAICLQLPVFFMITFNSDEEFENLWRISKRLMPLKQAAADSHGVVYDLSGVIFYSQDMGHFIARYTPDQKKVFAYNDMENGGRAKLIKGATISSNMADSPAKLQGVPEGFSVYILTYRLRGGSTAQAYFRDHQIEKAEQFHQIQFTYADGDVSEAAARESMGNPKIRLAHPGLRELLPEERKWLRNPSKTKLVDYCDEKRTTQLDDEDSAPAYADEIPQPPSQPKSRRRRKQMLFVDSDPEPEETSAPANDLEHPDDHTSGIPPLPSSQVSEYAVACQCGMTGNGYDLQPEEGMIKCDECDNWSHIACQRNGRASNLRSREKFVCDHCNIDELVPWRTPASQGQPSRWSRREKGSKVPLAKRLLAGKGALARHGKFWYPVRLIRFHGETDAWQVRWWHGCGFPPDRPVDLQSLVPTADLVDELWQDRAGRRAVRVHWLCYSYIHILTNETSLHLISVPRLEDIQHLPVGRHLQQQGRKVSLTGGYTVKYCGDLTAVQQAQVAHWIFDNIEEARETVVQWLGCAPFAHALSIMLAHHKRSILEADADYPRDGTMEAQDEFILDTAWMTLLKETGSSTDVIHTDVDLECLSVFEHRLFEKSARSGSAGNYQWGLDAGNHQDDWDAYAGLPSHWNHEDRNEGDPDYDENELEVLCFPLFETVLVNNQRSAGQISATATMWLLAPMSTSFLVANLCHDLESDSKQNPMGNLESEERWPDCVLR</sequence>
<dbReference type="OrthoDB" id="3027520at2759"/>
<evidence type="ECO:0000313" key="3">
    <source>
        <dbReference type="Proteomes" id="UP000714275"/>
    </source>
</evidence>
<proteinExistence type="predicted"/>
<feature type="compositionally biased region" description="Basic and acidic residues" evidence="1">
    <location>
        <begin position="946"/>
        <end position="956"/>
    </location>
</feature>
<keyword evidence="3" id="KW-1185">Reference proteome</keyword>
<gene>
    <name evidence="2" type="ORF">EV702DRAFT_1236074</name>
</gene>
<dbReference type="AlphaFoldDB" id="A0A9P6ZR66"/>